<feature type="chain" id="PRO_5009528471" evidence="1">
    <location>
        <begin position="19"/>
        <end position="498"/>
    </location>
</feature>
<dbReference type="Proteomes" id="UP000179243">
    <property type="component" value="Unassembled WGS sequence"/>
</dbReference>
<organism evidence="2 3">
    <name type="scientific">Candidatus Raymondbacteria bacterium RIFOXYD12_FULL_49_13</name>
    <dbReference type="NCBI Taxonomy" id="1817890"/>
    <lineage>
        <taxon>Bacteria</taxon>
        <taxon>Raymondiibacteriota</taxon>
    </lineage>
</organism>
<name>A0A1F7F7J3_UNCRA</name>
<dbReference type="AlphaFoldDB" id="A0A1F7F7J3"/>
<dbReference type="SMART" id="SM00710">
    <property type="entry name" value="PbH1"/>
    <property type="match status" value="7"/>
</dbReference>
<feature type="signal peptide" evidence="1">
    <location>
        <begin position="1"/>
        <end position="18"/>
    </location>
</feature>
<proteinExistence type="predicted"/>
<comment type="caution">
    <text evidence="2">The sequence shown here is derived from an EMBL/GenBank/DDBJ whole genome shotgun (WGS) entry which is preliminary data.</text>
</comment>
<accession>A0A1F7F7J3</accession>
<reference evidence="2 3" key="1">
    <citation type="journal article" date="2016" name="Nat. Commun.">
        <title>Thousands of microbial genomes shed light on interconnected biogeochemical processes in an aquifer system.</title>
        <authorList>
            <person name="Anantharaman K."/>
            <person name="Brown C.T."/>
            <person name="Hug L.A."/>
            <person name="Sharon I."/>
            <person name="Castelle C.J."/>
            <person name="Probst A.J."/>
            <person name="Thomas B.C."/>
            <person name="Singh A."/>
            <person name="Wilkins M.J."/>
            <person name="Karaoz U."/>
            <person name="Brodie E.L."/>
            <person name="Williams K.H."/>
            <person name="Hubbard S.S."/>
            <person name="Banfield J.F."/>
        </authorList>
    </citation>
    <scope>NUCLEOTIDE SEQUENCE [LARGE SCALE GENOMIC DNA]</scope>
</reference>
<keyword evidence="1" id="KW-0732">Signal</keyword>
<dbReference type="InterPro" id="IPR012334">
    <property type="entry name" value="Pectin_lyas_fold"/>
</dbReference>
<dbReference type="InterPro" id="IPR011050">
    <property type="entry name" value="Pectin_lyase_fold/virulence"/>
</dbReference>
<evidence type="ECO:0000256" key="1">
    <source>
        <dbReference type="SAM" id="SignalP"/>
    </source>
</evidence>
<dbReference type="SUPFAM" id="SSF51126">
    <property type="entry name" value="Pectin lyase-like"/>
    <property type="match status" value="1"/>
</dbReference>
<evidence type="ECO:0000313" key="3">
    <source>
        <dbReference type="Proteomes" id="UP000179243"/>
    </source>
</evidence>
<dbReference type="InterPro" id="IPR006626">
    <property type="entry name" value="PbH1"/>
</dbReference>
<dbReference type="Gene3D" id="2.160.20.10">
    <property type="entry name" value="Single-stranded right-handed beta-helix, Pectin lyase-like"/>
    <property type="match status" value="1"/>
</dbReference>
<gene>
    <name evidence="2" type="ORF">A2519_11325</name>
</gene>
<protein>
    <submittedName>
        <fullName evidence="2">Uncharacterized protein</fullName>
    </submittedName>
</protein>
<dbReference type="EMBL" id="MFYX01000104">
    <property type="protein sequence ID" value="OGK02644.1"/>
    <property type="molecule type" value="Genomic_DNA"/>
</dbReference>
<sequence length="498" mass="53939">MVQSVIAALVCLPLICQAYTTWDNKMVPPLPQSGTAVICSTSAQLFMAIRTQRMGTTISIKDGTYNVAPFEPIMIDSNDITIRGESGDPASVILVGKGFLSCPIEEMIKLNGTHTTIADLTLSDVRGNCLKIQSGANHNCLVYNVRFINIAERMIKGPGVPSSLNWEIRYCHFENTQKVPATICEADDNGNYVAGMDIMRADSWVVHDNVFRNIQGATGGGRGAIFFWSGCKNMVAERNTFIGCDRAICYGNPSGTNDVDSGVIRNNFIVRGYGIGIEMENSANIKIYNNTLYSSNSTYFRSVYFGTNGAGNEFRNNIIFGAINGSVQTMSNNISKTLSTDANTNWFAARAIADLHLTASATQAIDAGTGDLVVDDWDGHGRTNGMCDIGADEFGSTRIERTSPAMDSVHGAISVHPNPFNPKTMITLRAPENNEPWTAVKICSVGGKLVKDLTGSQPISSPSSYSVLWDTQGIPSGIYYIYARIGARSYTQKAVLLK</sequence>
<evidence type="ECO:0000313" key="2">
    <source>
        <dbReference type="EMBL" id="OGK02644.1"/>
    </source>
</evidence>